<protein>
    <submittedName>
        <fullName evidence="2">Uncharacterized protein</fullName>
    </submittedName>
</protein>
<accession>A0A6J5NIA0</accession>
<keyword evidence="1" id="KW-0472">Membrane</keyword>
<proteinExistence type="predicted"/>
<reference evidence="2" key="1">
    <citation type="submission" date="2020-04" db="EMBL/GenBank/DDBJ databases">
        <authorList>
            <person name="Chiriac C."/>
            <person name="Salcher M."/>
            <person name="Ghai R."/>
            <person name="Kavagutti S V."/>
        </authorList>
    </citation>
    <scope>NUCLEOTIDE SEQUENCE</scope>
</reference>
<gene>
    <name evidence="2" type="ORF">UFOVP699_27</name>
</gene>
<sequence>MKIDKIALIFILVFIISLPIIIYSSWKEDHTCDTKVLMKDGTVYEATRKCHNNDGMTWLSLCDGTDISFPTNDIKKIEQINQ</sequence>
<keyword evidence="1" id="KW-0812">Transmembrane</keyword>
<organism evidence="2">
    <name type="scientific">uncultured Caudovirales phage</name>
    <dbReference type="NCBI Taxonomy" id="2100421"/>
    <lineage>
        <taxon>Viruses</taxon>
        <taxon>Duplodnaviria</taxon>
        <taxon>Heunggongvirae</taxon>
        <taxon>Uroviricota</taxon>
        <taxon>Caudoviricetes</taxon>
        <taxon>Peduoviridae</taxon>
        <taxon>Maltschvirus</taxon>
        <taxon>Maltschvirus maltsch</taxon>
    </lineage>
</organism>
<evidence type="ECO:0000256" key="1">
    <source>
        <dbReference type="SAM" id="Phobius"/>
    </source>
</evidence>
<evidence type="ECO:0000313" key="2">
    <source>
        <dbReference type="EMBL" id="CAB4158703.1"/>
    </source>
</evidence>
<keyword evidence="1" id="KW-1133">Transmembrane helix</keyword>
<name>A0A6J5NIA0_9CAUD</name>
<dbReference type="EMBL" id="LR796670">
    <property type="protein sequence ID" value="CAB4158703.1"/>
    <property type="molecule type" value="Genomic_DNA"/>
</dbReference>
<feature type="transmembrane region" description="Helical" evidence="1">
    <location>
        <begin position="7"/>
        <end position="26"/>
    </location>
</feature>